<dbReference type="GO" id="GO:0003964">
    <property type="term" value="F:RNA-directed DNA polymerase activity"/>
    <property type="evidence" value="ECO:0007669"/>
    <property type="project" value="UniProtKB-KW"/>
</dbReference>
<name>A0A3M7QMA2_BRAPC</name>
<reference evidence="1 2" key="1">
    <citation type="journal article" date="2018" name="Sci. Rep.">
        <title>Genomic signatures of local adaptation to the degree of environmental predictability in rotifers.</title>
        <authorList>
            <person name="Franch-Gras L."/>
            <person name="Hahn C."/>
            <person name="Garcia-Roger E.M."/>
            <person name="Carmona M.J."/>
            <person name="Serra M."/>
            <person name="Gomez A."/>
        </authorList>
    </citation>
    <scope>NUCLEOTIDE SEQUENCE [LARGE SCALE GENOMIC DNA]</scope>
    <source>
        <strain evidence="1">HYR1</strain>
    </source>
</reference>
<keyword evidence="1" id="KW-0808">Transferase</keyword>
<dbReference type="AlphaFoldDB" id="A0A3M7QMA2"/>
<keyword evidence="1" id="KW-0695">RNA-directed DNA polymerase</keyword>
<accession>A0A3M7QMA2</accession>
<keyword evidence="2" id="KW-1185">Reference proteome</keyword>
<comment type="caution">
    <text evidence="1">The sequence shown here is derived from an EMBL/GenBank/DDBJ whole genome shotgun (WGS) entry which is preliminary data.</text>
</comment>
<dbReference type="OrthoDB" id="8067603at2759"/>
<protein>
    <submittedName>
        <fullName evidence="1">RNA-directed DNA polymerase from mobile element jockey-like</fullName>
    </submittedName>
</protein>
<evidence type="ECO:0000313" key="1">
    <source>
        <dbReference type="EMBL" id="RNA12224.1"/>
    </source>
</evidence>
<dbReference type="Proteomes" id="UP000276133">
    <property type="component" value="Unassembled WGS sequence"/>
</dbReference>
<keyword evidence="1" id="KW-0548">Nucleotidyltransferase</keyword>
<dbReference type="EMBL" id="REGN01005744">
    <property type="protein sequence ID" value="RNA12224.1"/>
    <property type="molecule type" value="Genomic_DNA"/>
</dbReference>
<gene>
    <name evidence="1" type="ORF">BpHYR1_053781</name>
</gene>
<organism evidence="1 2">
    <name type="scientific">Brachionus plicatilis</name>
    <name type="common">Marine rotifer</name>
    <name type="synonym">Brachionus muelleri</name>
    <dbReference type="NCBI Taxonomy" id="10195"/>
    <lineage>
        <taxon>Eukaryota</taxon>
        <taxon>Metazoa</taxon>
        <taxon>Spiralia</taxon>
        <taxon>Gnathifera</taxon>
        <taxon>Rotifera</taxon>
        <taxon>Eurotatoria</taxon>
        <taxon>Monogononta</taxon>
        <taxon>Pseudotrocha</taxon>
        <taxon>Ploima</taxon>
        <taxon>Brachionidae</taxon>
        <taxon>Brachionus</taxon>
    </lineage>
</organism>
<sequence>MKISVEKSCSVVFSRIVSQKEIKFLGIKFDSKLNFNILVDEIKERCNKRLNIIKILSNKKWGLNQNTLGNLYKSLVGSILDYSFPFLNSFSENNIKKLQAIQNTAVRSILKLKYDTPSNIVHHEAFNKLKLLTVSNRLFELSERYVGTGLSHSIPLVVRLVKEYKGFESRYIECPTPLSTARLACGGVLHERSPMNKKIERIKNKIVCGVYGTVVWVQDRKASYRFLNWFTEVALTTEAGEL</sequence>
<evidence type="ECO:0000313" key="2">
    <source>
        <dbReference type="Proteomes" id="UP000276133"/>
    </source>
</evidence>
<proteinExistence type="predicted"/>